<dbReference type="InterPro" id="IPR036865">
    <property type="entry name" value="CRAL-TRIO_dom_sf"/>
</dbReference>
<dbReference type="PROSITE" id="PS50191">
    <property type="entry name" value="CRAL_TRIO"/>
    <property type="match status" value="1"/>
</dbReference>
<dbReference type="PANTHER" id="PTHR45657:SF61">
    <property type="entry name" value="CRAL-TRIO DOMAIN-CONTAINING PROTEIN"/>
    <property type="match status" value="1"/>
</dbReference>
<name>A0A3R7Y3G6_APHAT</name>
<evidence type="ECO:0000259" key="2">
    <source>
        <dbReference type="PROSITE" id="PS50191"/>
    </source>
</evidence>
<evidence type="ECO:0000256" key="1">
    <source>
        <dbReference type="SAM" id="MobiDB-lite"/>
    </source>
</evidence>
<comment type="caution">
    <text evidence="3">The sequence shown here is derived from an EMBL/GenBank/DDBJ whole genome shotgun (WGS) entry which is preliminary data.</text>
</comment>
<dbReference type="EMBL" id="MZMZ02006013">
    <property type="protein sequence ID" value="RQM11080.1"/>
    <property type="molecule type" value="Genomic_DNA"/>
</dbReference>
<dbReference type="AlphaFoldDB" id="A0A3R7Y3G6"/>
<dbReference type="Pfam" id="PF00650">
    <property type="entry name" value="CRAL_TRIO"/>
    <property type="match status" value="1"/>
</dbReference>
<organism evidence="3 4">
    <name type="scientific">Aphanomyces astaci</name>
    <name type="common">Crayfish plague agent</name>
    <dbReference type="NCBI Taxonomy" id="112090"/>
    <lineage>
        <taxon>Eukaryota</taxon>
        <taxon>Sar</taxon>
        <taxon>Stramenopiles</taxon>
        <taxon>Oomycota</taxon>
        <taxon>Saprolegniomycetes</taxon>
        <taxon>Saprolegniales</taxon>
        <taxon>Verrucalvaceae</taxon>
        <taxon>Aphanomyces</taxon>
    </lineage>
</organism>
<dbReference type="PANTHER" id="PTHR45657">
    <property type="entry name" value="CRAL-TRIO DOMAIN-CONTAINING PROTEIN YKL091C-RELATED"/>
    <property type="match status" value="1"/>
</dbReference>
<keyword evidence="4" id="KW-1185">Reference proteome</keyword>
<dbReference type="VEuPathDB" id="FungiDB:H257_01629"/>
<gene>
    <name evidence="3" type="ORF">B5M09_010890</name>
</gene>
<protein>
    <recommendedName>
        <fullName evidence="2">CRAL-TRIO domain-containing protein</fullName>
    </recommendedName>
</protein>
<reference evidence="3" key="1">
    <citation type="submission" date="2018-07" db="EMBL/GenBank/DDBJ databases">
        <title>Annotation of Aphanomyces astaci genome assembly.</title>
        <authorList>
            <person name="Studholme D.J."/>
        </authorList>
    </citation>
    <scope>NUCLEOTIDE SEQUENCE [LARGE SCALE GENOMIC DNA]</scope>
    <source>
        <strain evidence="3">Pc</strain>
    </source>
</reference>
<evidence type="ECO:0000313" key="4">
    <source>
        <dbReference type="Proteomes" id="UP000284702"/>
    </source>
</evidence>
<sequence length="279" mass="30840">MTKCILAESLPQYRVIKELYPHFYHKRGHANEPVSYEKPGQVKLSALKAQGVTIDHLAKSYAFMTEFLWQVVEASTDCRSISVIDVAGIGLFSFDSEALEYMRKVAAYSSTYSDHDAVQYLGTRNNELHVEERYPNRCGYIFIVNAPSWFDLIWRVVHTLVDPAVRKKITIVKESGDILTALSSRIPVENIPAEYGGLSVGHSDEEVALRALADFNNNVEGAIHPFASGKFTAHCGCGCHKNEQTTAQGTNDDGFTLSLNGQDGPDLADTTPHPASEKT</sequence>
<dbReference type="Gene3D" id="3.40.525.10">
    <property type="entry name" value="CRAL-TRIO lipid binding domain"/>
    <property type="match status" value="1"/>
</dbReference>
<dbReference type="SUPFAM" id="SSF52087">
    <property type="entry name" value="CRAL/TRIO domain"/>
    <property type="match status" value="1"/>
</dbReference>
<dbReference type="InterPro" id="IPR001251">
    <property type="entry name" value="CRAL-TRIO_dom"/>
</dbReference>
<proteinExistence type="predicted"/>
<evidence type="ECO:0000313" key="3">
    <source>
        <dbReference type="EMBL" id="RQM11080.1"/>
    </source>
</evidence>
<dbReference type="InterPro" id="IPR051026">
    <property type="entry name" value="PI/PC_transfer"/>
</dbReference>
<feature type="region of interest" description="Disordered" evidence="1">
    <location>
        <begin position="259"/>
        <end position="279"/>
    </location>
</feature>
<feature type="domain" description="CRAL-TRIO" evidence="2">
    <location>
        <begin position="12"/>
        <end position="203"/>
    </location>
</feature>
<accession>A0A3R7Y3G6</accession>
<dbReference type="CDD" id="cd00170">
    <property type="entry name" value="SEC14"/>
    <property type="match status" value="1"/>
</dbReference>
<dbReference type="Proteomes" id="UP000284702">
    <property type="component" value="Unassembled WGS sequence"/>
</dbReference>